<dbReference type="EMBL" id="BAABHS010000005">
    <property type="protein sequence ID" value="GAA4955597.1"/>
    <property type="molecule type" value="Genomic_DNA"/>
</dbReference>
<name>A0ABP9GXD9_9ACTN</name>
<evidence type="ECO:0000313" key="1">
    <source>
        <dbReference type="EMBL" id="GAA4955597.1"/>
    </source>
</evidence>
<dbReference type="Pfam" id="PF14106">
    <property type="entry name" value="DUF4279"/>
    <property type="match status" value="1"/>
</dbReference>
<evidence type="ECO:0000313" key="2">
    <source>
        <dbReference type="Proteomes" id="UP001500466"/>
    </source>
</evidence>
<accession>A0ABP9GXD9</accession>
<dbReference type="InterPro" id="IPR025459">
    <property type="entry name" value="DUF4279"/>
</dbReference>
<dbReference type="Proteomes" id="UP001500466">
    <property type="component" value="Unassembled WGS sequence"/>
</dbReference>
<evidence type="ECO:0008006" key="3">
    <source>
        <dbReference type="Google" id="ProtNLM"/>
    </source>
</evidence>
<reference evidence="2" key="1">
    <citation type="journal article" date="2019" name="Int. J. Syst. Evol. Microbiol.">
        <title>The Global Catalogue of Microorganisms (GCM) 10K type strain sequencing project: providing services to taxonomists for standard genome sequencing and annotation.</title>
        <authorList>
            <consortium name="The Broad Institute Genomics Platform"/>
            <consortium name="The Broad Institute Genome Sequencing Center for Infectious Disease"/>
            <person name="Wu L."/>
            <person name="Ma J."/>
        </authorList>
    </citation>
    <scope>NUCLEOTIDE SEQUENCE [LARGE SCALE GENOMIC DNA]</scope>
    <source>
        <strain evidence="2">JCM 17986</strain>
    </source>
</reference>
<protein>
    <recommendedName>
        <fullName evidence="3">DUF4279 domain-containing protein</fullName>
    </recommendedName>
</protein>
<gene>
    <name evidence="1" type="ORF">GCM10023205_16920</name>
</gene>
<sequence>MPDTVTRMQVEQYVYFALKSHRTPAADMTAFLGIEPDEVVVRGSKRASPARPVVHAWQVACREPGRRVDEQAACVLARLVPHTARIADLARRLDAEAEDGMGSAVLEVVRCLRPAGDTPPVANLLGWCLDRGALAFLTATGASLDVDEYDMTPAPDEEL</sequence>
<proteinExistence type="predicted"/>
<organism evidence="1 2">
    <name type="scientific">Yinghuangia aomiensis</name>
    <dbReference type="NCBI Taxonomy" id="676205"/>
    <lineage>
        <taxon>Bacteria</taxon>
        <taxon>Bacillati</taxon>
        <taxon>Actinomycetota</taxon>
        <taxon>Actinomycetes</taxon>
        <taxon>Kitasatosporales</taxon>
        <taxon>Streptomycetaceae</taxon>
        <taxon>Yinghuangia</taxon>
    </lineage>
</organism>
<keyword evidence="2" id="KW-1185">Reference proteome</keyword>
<comment type="caution">
    <text evidence="1">The sequence shown here is derived from an EMBL/GenBank/DDBJ whole genome shotgun (WGS) entry which is preliminary data.</text>
</comment>